<sequence length="158" mass="17890">GIDKVVFIMTFNQVVSIARQIRNEVKGGILFVTFVHERKEDVYLLLGCTEPPKVYAFNLLSLRGSANSNNLDVVLHGLMQIFSDGSITKIVTDEHSKLSIIAHGFQLILKNRYELGEIWSFALDLKPIFESPSKFEAKDACHLFKQKRFELTSSPEDS</sequence>
<reference evidence="1" key="1">
    <citation type="submission" date="2020-04" db="EMBL/GenBank/DDBJ databases">
        <authorList>
            <person name="Alioto T."/>
            <person name="Alioto T."/>
            <person name="Gomez Garrido J."/>
        </authorList>
    </citation>
    <scope>NUCLEOTIDE SEQUENCE</scope>
    <source>
        <strain evidence="1">A484AB</strain>
    </source>
</reference>
<dbReference type="EMBL" id="CACRXK020046728">
    <property type="protein sequence ID" value="CAB4046162.1"/>
    <property type="molecule type" value="Genomic_DNA"/>
</dbReference>
<evidence type="ECO:0000313" key="2">
    <source>
        <dbReference type="Proteomes" id="UP001152795"/>
    </source>
</evidence>
<comment type="caution">
    <text evidence="1">The sequence shown here is derived from an EMBL/GenBank/DDBJ whole genome shotgun (WGS) entry which is preliminary data.</text>
</comment>
<name>A0A7D9KR95_PARCT</name>
<keyword evidence="2" id="KW-1185">Reference proteome</keyword>
<proteinExistence type="predicted"/>
<feature type="non-terminal residue" evidence="1">
    <location>
        <position position="1"/>
    </location>
</feature>
<evidence type="ECO:0000313" key="1">
    <source>
        <dbReference type="EMBL" id="CAB4046162.1"/>
    </source>
</evidence>
<protein>
    <submittedName>
        <fullName evidence="1">Uncharacterized protein</fullName>
    </submittedName>
</protein>
<dbReference type="AlphaFoldDB" id="A0A7D9KR95"/>
<gene>
    <name evidence="1" type="ORF">PACLA_8A038791</name>
</gene>
<feature type="non-terminal residue" evidence="1">
    <location>
        <position position="158"/>
    </location>
</feature>
<organism evidence="1 2">
    <name type="scientific">Paramuricea clavata</name>
    <name type="common">Red gorgonian</name>
    <name type="synonym">Violescent sea-whip</name>
    <dbReference type="NCBI Taxonomy" id="317549"/>
    <lineage>
        <taxon>Eukaryota</taxon>
        <taxon>Metazoa</taxon>
        <taxon>Cnidaria</taxon>
        <taxon>Anthozoa</taxon>
        <taxon>Octocorallia</taxon>
        <taxon>Malacalcyonacea</taxon>
        <taxon>Plexauridae</taxon>
        <taxon>Paramuricea</taxon>
    </lineage>
</organism>
<dbReference type="Proteomes" id="UP001152795">
    <property type="component" value="Unassembled WGS sequence"/>
</dbReference>
<accession>A0A7D9KR95</accession>